<dbReference type="EMBL" id="CP074371">
    <property type="protein sequence ID" value="QVI21175.1"/>
    <property type="molecule type" value="Genomic_DNA"/>
</dbReference>
<dbReference type="Gene3D" id="3.40.50.720">
    <property type="entry name" value="NAD(P)-binding Rossmann-like Domain"/>
    <property type="match status" value="1"/>
</dbReference>
<protein>
    <submittedName>
        <fullName evidence="3">SDR family NAD(P)-dependent oxidoreductase</fullName>
    </submittedName>
</protein>
<reference evidence="3 4" key="1">
    <citation type="submission" date="2021-04" db="EMBL/GenBank/DDBJ databases">
        <title>Nocardia tengchongensis.</title>
        <authorList>
            <person name="Zhuang k."/>
            <person name="Ran Y."/>
            <person name="Li W."/>
        </authorList>
    </citation>
    <scope>NUCLEOTIDE SEQUENCE [LARGE SCALE GENOMIC DNA]</scope>
    <source>
        <strain evidence="3 4">CFH S0057</strain>
    </source>
</reference>
<proteinExistence type="inferred from homology"/>
<dbReference type="RefSeq" id="WP_213557278.1">
    <property type="nucleotide sequence ID" value="NZ_JBHZDI010000084.1"/>
</dbReference>
<organism evidence="3 4">
    <name type="scientific">Nocardia tengchongensis</name>
    <dbReference type="NCBI Taxonomy" id="2055889"/>
    <lineage>
        <taxon>Bacteria</taxon>
        <taxon>Bacillati</taxon>
        <taxon>Actinomycetota</taxon>
        <taxon>Actinomycetes</taxon>
        <taxon>Mycobacteriales</taxon>
        <taxon>Nocardiaceae</taxon>
        <taxon>Nocardia</taxon>
    </lineage>
</organism>
<keyword evidence="4" id="KW-1185">Reference proteome</keyword>
<dbReference type="InterPro" id="IPR057326">
    <property type="entry name" value="KR_dom"/>
</dbReference>
<dbReference type="InterPro" id="IPR002347">
    <property type="entry name" value="SDR_fam"/>
</dbReference>
<name>A0ABX8CSK7_9NOCA</name>
<evidence type="ECO:0000256" key="1">
    <source>
        <dbReference type="RuleBase" id="RU000363"/>
    </source>
</evidence>
<evidence type="ECO:0000313" key="4">
    <source>
        <dbReference type="Proteomes" id="UP000683310"/>
    </source>
</evidence>
<dbReference type="InterPro" id="IPR036291">
    <property type="entry name" value="NAD(P)-bd_dom_sf"/>
</dbReference>
<feature type="domain" description="Ketoreductase" evidence="2">
    <location>
        <begin position="8"/>
        <end position="185"/>
    </location>
</feature>
<sequence>MTAPTNGRAILLTGANGGIGRACAQALAAKGFHVYAGVRTPAPELDATGITQIVLDVTDSGSVAAAADQVAKHRDGQGLHAVINNAGVLVQGPTELVPIDEWHRQFEVNVHGPVRVIQAFLPLLRAGGGRIVNVSAGSARVAFPFLGPIGASKSALESYSESLRVELAPWRIPVSIVQPGAMRTEIFAKSTASAEAALAEADPRTVALYERQLVAFDTAAAGQRYAPPEVAAAAIVRAVGARRPKAFYTAGSDARLAIWLARIPARLRDRVFQRALGLSGIEPALAH</sequence>
<dbReference type="PRINTS" id="PR00080">
    <property type="entry name" value="SDRFAMILY"/>
</dbReference>
<dbReference type="SMART" id="SM00822">
    <property type="entry name" value="PKS_KR"/>
    <property type="match status" value="1"/>
</dbReference>
<evidence type="ECO:0000313" key="3">
    <source>
        <dbReference type="EMBL" id="QVI21175.1"/>
    </source>
</evidence>
<dbReference type="PANTHER" id="PTHR43313">
    <property type="entry name" value="SHORT-CHAIN DEHYDROGENASE/REDUCTASE FAMILY 9C"/>
    <property type="match status" value="1"/>
</dbReference>
<gene>
    <name evidence="3" type="ORF">KHQ06_35065</name>
</gene>
<comment type="similarity">
    <text evidence="1">Belongs to the short-chain dehydrogenases/reductases (SDR) family.</text>
</comment>
<accession>A0ABX8CSK7</accession>
<dbReference type="SUPFAM" id="SSF51735">
    <property type="entry name" value="NAD(P)-binding Rossmann-fold domains"/>
    <property type="match status" value="1"/>
</dbReference>
<dbReference type="Pfam" id="PF00106">
    <property type="entry name" value="adh_short"/>
    <property type="match status" value="1"/>
</dbReference>
<dbReference type="PRINTS" id="PR00081">
    <property type="entry name" value="GDHRDH"/>
</dbReference>
<evidence type="ECO:0000259" key="2">
    <source>
        <dbReference type="SMART" id="SM00822"/>
    </source>
</evidence>
<dbReference type="Proteomes" id="UP000683310">
    <property type="component" value="Chromosome"/>
</dbReference>
<dbReference type="PANTHER" id="PTHR43313:SF1">
    <property type="entry name" value="3BETA-HYDROXYSTEROID DEHYDROGENASE DHS-16"/>
    <property type="match status" value="1"/>
</dbReference>